<keyword evidence="8" id="KW-0368">Histidine biosynthesis</keyword>
<dbReference type="PIRSF" id="PIRSF001549">
    <property type="entry name" value="His-tRNA_synth"/>
    <property type="match status" value="1"/>
</dbReference>
<dbReference type="HAMAP" id="MF_00125">
    <property type="entry name" value="HisZ"/>
    <property type="match status" value="1"/>
</dbReference>
<dbReference type="Proteomes" id="UP001143362">
    <property type="component" value="Unassembled WGS sequence"/>
</dbReference>
<keyword evidence="11" id="KW-1185">Reference proteome</keyword>
<comment type="subcellular location">
    <subcellularLocation>
        <location evidence="1 8">Cytoplasm</location>
    </subcellularLocation>
</comment>
<dbReference type="NCBIfam" id="NF008935">
    <property type="entry name" value="PRK12292.1-1"/>
    <property type="match status" value="1"/>
</dbReference>
<comment type="similarity">
    <text evidence="3 8">Belongs to the class-II aminoacyl-tRNA synthetase family. HisZ subfamily.</text>
</comment>
<evidence type="ECO:0000256" key="6">
    <source>
        <dbReference type="ARBA" id="ARBA00022490"/>
    </source>
</evidence>
<evidence type="ECO:0000259" key="9">
    <source>
        <dbReference type="Pfam" id="PF13393"/>
    </source>
</evidence>
<evidence type="ECO:0000256" key="4">
    <source>
        <dbReference type="ARBA" id="ARBA00011496"/>
    </source>
</evidence>
<dbReference type="InterPro" id="IPR041715">
    <property type="entry name" value="HisRS-like_core"/>
</dbReference>
<dbReference type="CDD" id="cd00773">
    <property type="entry name" value="HisRS-like_core"/>
    <property type="match status" value="1"/>
</dbReference>
<dbReference type="InterPro" id="IPR004517">
    <property type="entry name" value="HisZ"/>
</dbReference>
<evidence type="ECO:0000313" key="10">
    <source>
        <dbReference type="EMBL" id="MCX2982735.1"/>
    </source>
</evidence>
<comment type="miscellaneous">
    <text evidence="8">This function is generally fulfilled by the C-terminal part of HisG, which is missing in some bacteria such as this one.</text>
</comment>
<dbReference type="GO" id="GO:0016757">
    <property type="term" value="F:glycosyltransferase activity"/>
    <property type="evidence" value="ECO:0007669"/>
    <property type="project" value="UniProtKB-KW"/>
</dbReference>
<evidence type="ECO:0000256" key="2">
    <source>
        <dbReference type="ARBA" id="ARBA00004667"/>
    </source>
</evidence>
<accession>A0ABT3TK98</accession>
<dbReference type="SUPFAM" id="SSF55681">
    <property type="entry name" value="Class II aaRS and biotin synthetases"/>
    <property type="match status" value="1"/>
</dbReference>
<organism evidence="10 11">
    <name type="scientific">Candidatus Litorirhabdus singularis</name>
    <dbReference type="NCBI Taxonomy" id="2518993"/>
    <lineage>
        <taxon>Bacteria</taxon>
        <taxon>Pseudomonadati</taxon>
        <taxon>Pseudomonadota</taxon>
        <taxon>Gammaproteobacteria</taxon>
        <taxon>Cellvibrionales</taxon>
        <taxon>Halieaceae</taxon>
        <taxon>Candidatus Litorirhabdus</taxon>
    </lineage>
</organism>
<dbReference type="Pfam" id="PF13393">
    <property type="entry name" value="tRNA-synt_His"/>
    <property type="match status" value="1"/>
</dbReference>
<keyword evidence="10" id="KW-0328">Glycosyltransferase</keyword>
<dbReference type="Gene3D" id="3.30.930.10">
    <property type="entry name" value="Bira Bifunctional Protein, Domain 2"/>
    <property type="match status" value="1"/>
</dbReference>
<dbReference type="PANTHER" id="PTHR43707:SF1">
    <property type="entry name" value="HISTIDINE--TRNA LIGASE, MITOCHONDRIAL-RELATED"/>
    <property type="match status" value="1"/>
</dbReference>
<comment type="subunit">
    <text evidence="4 8">Heteromultimer composed of HisG and HisZ subunits.</text>
</comment>
<evidence type="ECO:0000313" key="11">
    <source>
        <dbReference type="Proteomes" id="UP001143362"/>
    </source>
</evidence>
<dbReference type="PANTHER" id="PTHR43707">
    <property type="entry name" value="HISTIDYL-TRNA SYNTHETASE"/>
    <property type="match status" value="1"/>
</dbReference>
<protein>
    <recommendedName>
        <fullName evidence="5 8">ATP phosphoribosyltransferase regulatory subunit</fullName>
    </recommendedName>
</protein>
<comment type="function">
    <text evidence="7 8">Required for the first step of histidine biosynthesis. May allow the feedback regulation of ATP phosphoribosyltransferase activity by histidine.</text>
</comment>
<dbReference type="InterPro" id="IPR004516">
    <property type="entry name" value="HisRS/HisZ"/>
</dbReference>
<feature type="domain" description="Class II Histidinyl-tRNA synthetase (HisRS)-like catalytic core" evidence="9">
    <location>
        <begin position="12"/>
        <end position="314"/>
    </location>
</feature>
<comment type="pathway">
    <text evidence="2 8">Amino-acid biosynthesis; L-histidine biosynthesis; L-histidine from 5-phospho-alpha-D-ribose 1-diphosphate: step 1/9.</text>
</comment>
<dbReference type="NCBIfam" id="NF009086">
    <property type="entry name" value="PRK12421.1"/>
    <property type="match status" value="1"/>
</dbReference>
<reference evidence="10" key="1">
    <citation type="submission" date="2019-02" db="EMBL/GenBank/DDBJ databases">
        <authorList>
            <person name="Li S.-H."/>
        </authorList>
    </citation>
    <scope>NUCLEOTIDE SEQUENCE</scope>
    <source>
        <strain evidence="10">IMCC14734</strain>
    </source>
</reference>
<name>A0ABT3TK98_9GAMM</name>
<comment type="caution">
    <text evidence="10">The sequence shown here is derived from an EMBL/GenBank/DDBJ whole genome shotgun (WGS) entry which is preliminary data.</text>
</comment>
<evidence type="ECO:0000256" key="8">
    <source>
        <dbReference type="HAMAP-Rule" id="MF_00125"/>
    </source>
</evidence>
<keyword evidence="10" id="KW-0808">Transferase</keyword>
<keyword evidence="6 8" id="KW-0963">Cytoplasm</keyword>
<evidence type="ECO:0000256" key="5">
    <source>
        <dbReference type="ARBA" id="ARBA00020397"/>
    </source>
</evidence>
<dbReference type="NCBIfam" id="TIGR00443">
    <property type="entry name" value="hisZ_biosyn_reg"/>
    <property type="match status" value="1"/>
</dbReference>
<dbReference type="RefSeq" id="WP_279246765.1">
    <property type="nucleotide sequence ID" value="NZ_SHNN01000004.1"/>
</dbReference>
<gene>
    <name evidence="8" type="primary">hisZ</name>
    <name evidence="10" type="ORF">EYC98_17875</name>
</gene>
<proteinExistence type="inferred from homology"/>
<dbReference type="InterPro" id="IPR045864">
    <property type="entry name" value="aa-tRNA-synth_II/BPL/LPL"/>
</dbReference>
<evidence type="ECO:0000256" key="7">
    <source>
        <dbReference type="ARBA" id="ARBA00025246"/>
    </source>
</evidence>
<dbReference type="EMBL" id="SHNN01000004">
    <property type="protein sequence ID" value="MCX2982735.1"/>
    <property type="molecule type" value="Genomic_DNA"/>
</dbReference>
<keyword evidence="8" id="KW-0028">Amino-acid biosynthesis</keyword>
<evidence type="ECO:0000256" key="3">
    <source>
        <dbReference type="ARBA" id="ARBA00005539"/>
    </source>
</evidence>
<sequence length="379" mass="41177">MTMYDRWLLPDGIEEVLPSSAARVEDLRRQLLDLYRSWGYQLLITPLVEFTDSLLSGLGTDLDTLTYKLTDQVSGRTMGIRADITPQVARIDAHSLGQEGVSRLCYAGSVLQTRPGSLLGSRLPIKVGAELYGDSSLAADIEIISMMLETVACAGLGRVTLDLGHVGIYRSLLADSGLDSDQEQAVFDALQRKSLPDLKLVLAPLADAGRRQLILELASKHGDLSVLEDVPYAAAAVAELHEVRAAIEHRYPNVDIYFDLGELRGYDYHTGLVFAAYVPGFGQAVANGGRYDDVGEVYGRARPATGFNTDLKALLDLLEQVPLASAISAPVGSDDAMWQRVGELRGAGEIVICSLSGEVDPRCDRQLVCREGDWQVEIL</sequence>
<evidence type="ECO:0000256" key="1">
    <source>
        <dbReference type="ARBA" id="ARBA00004496"/>
    </source>
</evidence>